<evidence type="ECO:0000313" key="1">
    <source>
        <dbReference type="EMBL" id="CAB4129389.1"/>
    </source>
</evidence>
<accession>A0A6J5LCG3</accession>
<reference evidence="1" key="1">
    <citation type="submission" date="2020-04" db="EMBL/GenBank/DDBJ databases">
        <authorList>
            <person name="Chiriac C."/>
            <person name="Salcher M."/>
            <person name="Ghai R."/>
            <person name="Kavagutti S V."/>
        </authorList>
    </citation>
    <scope>NUCLEOTIDE SEQUENCE</scope>
</reference>
<proteinExistence type="predicted"/>
<dbReference type="EMBL" id="LR796234">
    <property type="protein sequence ID" value="CAB4129389.1"/>
    <property type="molecule type" value="Genomic_DNA"/>
</dbReference>
<organism evidence="1">
    <name type="scientific">uncultured Caudovirales phage</name>
    <dbReference type="NCBI Taxonomy" id="2100421"/>
    <lineage>
        <taxon>Viruses</taxon>
        <taxon>Duplodnaviria</taxon>
        <taxon>Heunggongvirae</taxon>
        <taxon>Uroviricota</taxon>
        <taxon>Caudoviricetes</taxon>
        <taxon>Peduoviridae</taxon>
        <taxon>Maltschvirus</taxon>
        <taxon>Maltschvirus maltsch</taxon>
    </lineage>
</organism>
<sequence>MSTIQDLEQEVLRCWEVSQDLQLLAEEYEHDDDLCNRVLGIKHVYDMRFNKAWDTYEKVCEEHYLLKQFQPREVNFDD</sequence>
<name>A0A6J5LCG3_9CAUD</name>
<gene>
    <name evidence="1" type="ORF">UFOVP118_29</name>
</gene>
<protein>
    <submittedName>
        <fullName evidence="1">Uncharacterized protein</fullName>
    </submittedName>
</protein>